<dbReference type="GO" id="GO:0004564">
    <property type="term" value="F:beta-fructofuranosidase activity"/>
    <property type="evidence" value="ECO:0007669"/>
    <property type="project" value="UniProtKB-EC"/>
</dbReference>
<keyword evidence="2 4" id="KW-0378">Hydrolase</keyword>
<dbReference type="RefSeq" id="WP_016191039.1">
    <property type="nucleotide sequence ID" value="NZ_CP089932.1"/>
</dbReference>
<protein>
    <recommendedName>
        <fullName evidence="4">Sucrose-6-phosphate hydrolase</fullName>
        <ecNumber evidence="4">3.2.1.26</ecNumber>
    </recommendedName>
    <alternativeName>
        <fullName evidence="5">Invertase</fullName>
    </alternativeName>
</protein>
<dbReference type="InterPro" id="IPR013189">
    <property type="entry name" value="Glyco_hydro_32_C"/>
</dbReference>
<dbReference type="GO" id="GO:0005737">
    <property type="term" value="C:cytoplasm"/>
    <property type="evidence" value="ECO:0007669"/>
    <property type="project" value="UniProtKB-SubCell"/>
</dbReference>
<keyword evidence="5" id="KW-0963">Cytoplasm</keyword>
<dbReference type="EC" id="3.2.1.26" evidence="4"/>
<name>A0A0M2KFD3_9GAMM</name>
<sequence length="469" mass="53412">MSSSTLLSAFLQAVMKGQPVALKDRHYPGWHLAPVTGLLNDPNGFIQFDGRYHLFYQWNALGCQHLHKSWGHWSSEDLLHWQHEPIALLPEQKYDRTGCYSGSAVDNNGVLTLIYTGNVKFNDGSRTAWQCLAVQNRKGRFKKLGPVIALPAGYTGHVRDPKVWKHGEHWFMVLAAQDHQLKGKVLLLQSDDLHHWHNLGEIAGSGLGGLGDAGYMWECPDMFTLGESTYLICCPQGIAKEDKRFLNVHSSAWLSGTLDYHHINYKHGEFNELDAGFEFYAPQTTLSDDGRRLLVGWMGVPDGEEMLQPTIEHGWIHQMTCIRQLTSHNGRLYQQPVAELQALREEEQRFNGLADNAPTLDAQRLELLLEGKGGVTLNFADTLILEWSQDELRLARRSLKTNEWQYRWWCGEARKLQILCDHSSVEIFINEGEGVMSSRYFPMQPACLTLSGATEVHARYWLLRRCMVE</sequence>
<dbReference type="STRING" id="65700.SY86_12520"/>
<dbReference type="UniPathway" id="UPA00238"/>
<dbReference type="InterPro" id="IPR051214">
    <property type="entry name" value="GH32_Enzymes"/>
</dbReference>
<keyword evidence="5" id="KW-0119">Carbohydrate metabolism</keyword>
<dbReference type="InterPro" id="IPR018053">
    <property type="entry name" value="Glyco_hydro_32_AS"/>
</dbReference>
<evidence type="ECO:0000259" key="6">
    <source>
        <dbReference type="Pfam" id="PF00251"/>
    </source>
</evidence>
<dbReference type="NCBIfam" id="TIGR01322">
    <property type="entry name" value="scrB_fam"/>
    <property type="match status" value="1"/>
</dbReference>
<dbReference type="SUPFAM" id="SSF75005">
    <property type="entry name" value="Arabinanase/levansucrase/invertase"/>
    <property type="match status" value="1"/>
</dbReference>
<dbReference type="Proteomes" id="UP000033924">
    <property type="component" value="Unassembled WGS sequence"/>
</dbReference>
<comment type="catalytic activity">
    <reaction evidence="4">
        <text>Hydrolysis of terminal non-reducing beta-D-fructofuranoside residues in beta-D-fructofuranosides.</text>
        <dbReference type="EC" id="3.2.1.26"/>
    </reaction>
</comment>
<feature type="domain" description="Glycosyl hydrolase family 32 C-terminal" evidence="7">
    <location>
        <begin position="414"/>
        <end position="445"/>
    </location>
</feature>
<organism evidence="8 9">
    <name type="scientific">Erwinia tracheiphila</name>
    <dbReference type="NCBI Taxonomy" id="65700"/>
    <lineage>
        <taxon>Bacteria</taxon>
        <taxon>Pseudomonadati</taxon>
        <taxon>Pseudomonadota</taxon>
        <taxon>Gammaproteobacteria</taxon>
        <taxon>Enterobacterales</taxon>
        <taxon>Erwiniaceae</taxon>
        <taxon>Erwinia</taxon>
    </lineage>
</organism>
<evidence type="ECO:0000259" key="7">
    <source>
        <dbReference type="Pfam" id="PF08244"/>
    </source>
</evidence>
<reference evidence="8 9" key="1">
    <citation type="submission" date="2015-01" db="EMBL/GenBank/DDBJ databases">
        <title>Erwinia tracheiphila.</title>
        <authorList>
            <person name="Shapiro L.R."/>
        </authorList>
    </citation>
    <scope>NUCLEOTIDE SEQUENCE [LARGE SCALE GENOMIC DNA]</scope>
    <source>
        <strain evidence="8 9">BuffGH</strain>
    </source>
</reference>
<dbReference type="InterPro" id="IPR013320">
    <property type="entry name" value="ConA-like_dom_sf"/>
</dbReference>
<dbReference type="PROSITE" id="PS00609">
    <property type="entry name" value="GLYCOSYL_HYDROL_F32"/>
    <property type="match status" value="1"/>
</dbReference>
<dbReference type="InterPro" id="IPR023296">
    <property type="entry name" value="Glyco_hydro_beta-prop_sf"/>
</dbReference>
<keyword evidence="3 4" id="KW-0326">Glycosidase</keyword>
<dbReference type="GO" id="GO:0005985">
    <property type="term" value="P:sucrose metabolic process"/>
    <property type="evidence" value="ECO:0007669"/>
    <property type="project" value="UniProtKB-UniPathway"/>
</dbReference>
<evidence type="ECO:0000256" key="5">
    <source>
        <dbReference type="RuleBase" id="RU365015"/>
    </source>
</evidence>
<dbReference type="InterPro" id="IPR013148">
    <property type="entry name" value="Glyco_hydro_32_N"/>
</dbReference>
<dbReference type="SUPFAM" id="SSF49899">
    <property type="entry name" value="Concanavalin A-like lectins/glucanases"/>
    <property type="match status" value="1"/>
</dbReference>
<comment type="subcellular location">
    <subcellularLocation>
        <location evidence="5">Cytoplasm</location>
    </subcellularLocation>
</comment>
<dbReference type="Gene3D" id="2.115.10.20">
    <property type="entry name" value="Glycosyl hydrolase domain, family 43"/>
    <property type="match status" value="1"/>
</dbReference>
<evidence type="ECO:0000256" key="1">
    <source>
        <dbReference type="ARBA" id="ARBA00009902"/>
    </source>
</evidence>
<accession>A0A0M2KFD3</accession>
<gene>
    <name evidence="8" type="ORF">SY86_12520</name>
</gene>
<comment type="similarity">
    <text evidence="1 4">Belongs to the glycosyl hydrolase 32 family.</text>
</comment>
<evidence type="ECO:0000313" key="9">
    <source>
        <dbReference type="Proteomes" id="UP000033924"/>
    </source>
</evidence>
<dbReference type="EMBL" id="JXNU01000003">
    <property type="protein sequence ID" value="KKF36057.1"/>
    <property type="molecule type" value="Genomic_DNA"/>
</dbReference>
<proteinExistence type="inferred from homology"/>
<evidence type="ECO:0000313" key="8">
    <source>
        <dbReference type="EMBL" id="KKF36057.1"/>
    </source>
</evidence>
<comment type="caution">
    <text evidence="8">The sequence shown here is derived from an EMBL/GenBank/DDBJ whole genome shotgun (WGS) entry which is preliminary data.</text>
</comment>
<dbReference type="InterPro" id="IPR001362">
    <property type="entry name" value="Glyco_hydro_32"/>
</dbReference>
<evidence type="ECO:0000256" key="3">
    <source>
        <dbReference type="ARBA" id="ARBA00023295"/>
    </source>
</evidence>
<dbReference type="AlphaFoldDB" id="A0A0M2KFD3"/>
<evidence type="ECO:0000256" key="2">
    <source>
        <dbReference type="ARBA" id="ARBA00022801"/>
    </source>
</evidence>
<comment type="pathway">
    <text evidence="5">Glycan biosynthesis; sucrose metabolism.</text>
</comment>
<dbReference type="CDD" id="cd18623">
    <property type="entry name" value="GH32_ScrB-like"/>
    <property type="match status" value="1"/>
</dbReference>
<dbReference type="Pfam" id="PF08244">
    <property type="entry name" value="Glyco_hydro_32C"/>
    <property type="match status" value="1"/>
</dbReference>
<dbReference type="Pfam" id="PF00251">
    <property type="entry name" value="Glyco_hydro_32N"/>
    <property type="match status" value="1"/>
</dbReference>
<dbReference type="PANTHER" id="PTHR43101">
    <property type="entry name" value="BETA-FRUCTOSIDASE"/>
    <property type="match status" value="1"/>
</dbReference>
<dbReference type="PATRIC" id="fig|65700.7.peg.3158"/>
<dbReference type="PANTHER" id="PTHR43101:SF1">
    <property type="entry name" value="BETA-FRUCTOSIDASE"/>
    <property type="match status" value="1"/>
</dbReference>
<dbReference type="SMART" id="SM00640">
    <property type="entry name" value="Glyco_32"/>
    <property type="match status" value="1"/>
</dbReference>
<feature type="domain" description="Glycosyl hydrolase family 32 N-terminal" evidence="6">
    <location>
        <begin position="31"/>
        <end position="336"/>
    </location>
</feature>
<dbReference type="InterPro" id="IPR006232">
    <property type="entry name" value="Suc6P_hydrolase"/>
</dbReference>
<dbReference type="Gene3D" id="2.60.120.560">
    <property type="entry name" value="Exo-inulinase, domain 1"/>
    <property type="match status" value="1"/>
</dbReference>
<comment type="function">
    <text evidence="5">Enables the bacterium to metabolize sucrose as a sole carbon source.</text>
</comment>
<evidence type="ECO:0000256" key="4">
    <source>
        <dbReference type="RuleBase" id="RU362110"/>
    </source>
</evidence>
<keyword evidence="9" id="KW-1185">Reference proteome</keyword>